<protein>
    <submittedName>
        <fullName evidence="2">Uncharacterized protein</fullName>
    </submittedName>
</protein>
<feature type="compositionally biased region" description="Gly residues" evidence="1">
    <location>
        <begin position="102"/>
        <end position="115"/>
    </location>
</feature>
<evidence type="ECO:0000313" key="2">
    <source>
        <dbReference type="EMBL" id="KAK3859617.1"/>
    </source>
</evidence>
<accession>A0AAE1EQJ7</accession>
<dbReference type="AlphaFoldDB" id="A0AAE1EQJ7"/>
<gene>
    <name evidence="2" type="ORF">Pcinc_034287</name>
</gene>
<evidence type="ECO:0000256" key="1">
    <source>
        <dbReference type="SAM" id="MobiDB-lite"/>
    </source>
</evidence>
<proteinExistence type="predicted"/>
<name>A0AAE1EQJ7_PETCI</name>
<dbReference type="Gene3D" id="1.10.510.10">
    <property type="entry name" value="Transferase(Phosphotransferase) domain 1"/>
    <property type="match status" value="1"/>
</dbReference>
<dbReference type="EMBL" id="JAWQEG010004973">
    <property type="protein sequence ID" value="KAK3859617.1"/>
    <property type="molecule type" value="Genomic_DNA"/>
</dbReference>
<reference evidence="2" key="1">
    <citation type="submission" date="2023-10" db="EMBL/GenBank/DDBJ databases">
        <title>Genome assemblies of two species of porcelain crab, Petrolisthes cinctipes and Petrolisthes manimaculis (Anomura: Porcellanidae).</title>
        <authorList>
            <person name="Angst P."/>
        </authorList>
    </citation>
    <scope>NUCLEOTIDE SEQUENCE</scope>
    <source>
        <strain evidence="2">PB745_01</strain>
        <tissue evidence="2">Gill</tissue>
    </source>
</reference>
<organism evidence="2 3">
    <name type="scientific">Petrolisthes cinctipes</name>
    <name type="common">Flat porcelain crab</name>
    <dbReference type="NCBI Taxonomy" id="88211"/>
    <lineage>
        <taxon>Eukaryota</taxon>
        <taxon>Metazoa</taxon>
        <taxon>Ecdysozoa</taxon>
        <taxon>Arthropoda</taxon>
        <taxon>Crustacea</taxon>
        <taxon>Multicrustacea</taxon>
        <taxon>Malacostraca</taxon>
        <taxon>Eumalacostraca</taxon>
        <taxon>Eucarida</taxon>
        <taxon>Decapoda</taxon>
        <taxon>Pleocyemata</taxon>
        <taxon>Anomura</taxon>
        <taxon>Galatheoidea</taxon>
        <taxon>Porcellanidae</taxon>
        <taxon>Petrolisthes</taxon>
    </lineage>
</organism>
<keyword evidence="3" id="KW-1185">Reference proteome</keyword>
<evidence type="ECO:0000313" key="3">
    <source>
        <dbReference type="Proteomes" id="UP001286313"/>
    </source>
</evidence>
<comment type="caution">
    <text evidence="2">The sequence shown here is derived from an EMBL/GenBank/DDBJ whole genome shotgun (WGS) entry which is preliminary data.</text>
</comment>
<dbReference type="Proteomes" id="UP001286313">
    <property type="component" value="Unassembled WGS sequence"/>
</dbReference>
<dbReference type="InterPro" id="IPR011009">
    <property type="entry name" value="Kinase-like_dom_sf"/>
</dbReference>
<feature type="region of interest" description="Disordered" evidence="1">
    <location>
        <begin position="87"/>
        <end position="125"/>
    </location>
</feature>
<sequence>MVPPELDPALTSLLEAMLVKDPYERISLAKVKMHDWCCKKHPMTNDDSESPIGGNDNLHTTTLLPYIRTHYYGPDSHDELITEHQLNETRHQAESQYEQEAGAGGAAGGGAGAGGAAKNRRRRKPVSCINVKSLTTCKQS</sequence>
<dbReference type="SUPFAM" id="SSF56112">
    <property type="entry name" value="Protein kinase-like (PK-like)"/>
    <property type="match status" value="1"/>
</dbReference>